<feature type="transmembrane region" description="Helical" evidence="6">
    <location>
        <begin position="323"/>
        <end position="345"/>
    </location>
</feature>
<feature type="transmembrane region" description="Helical" evidence="6">
    <location>
        <begin position="365"/>
        <end position="386"/>
    </location>
</feature>
<dbReference type="InterPro" id="IPR025857">
    <property type="entry name" value="MacB_PCD"/>
</dbReference>
<evidence type="ECO:0000313" key="9">
    <source>
        <dbReference type="EMBL" id="PWR70379.1"/>
    </source>
</evidence>
<dbReference type="GO" id="GO:0044874">
    <property type="term" value="P:lipoprotein localization to outer membrane"/>
    <property type="evidence" value="ECO:0007669"/>
    <property type="project" value="TreeGrafter"/>
</dbReference>
<feature type="domain" description="MacB-like periplasmic core" evidence="8">
    <location>
        <begin position="24"/>
        <end position="241"/>
    </location>
</feature>
<dbReference type="InterPro" id="IPR003838">
    <property type="entry name" value="ABC3_permease_C"/>
</dbReference>
<evidence type="ECO:0000256" key="3">
    <source>
        <dbReference type="ARBA" id="ARBA00022692"/>
    </source>
</evidence>
<evidence type="ECO:0000259" key="8">
    <source>
        <dbReference type="Pfam" id="PF12704"/>
    </source>
</evidence>
<keyword evidence="10" id="KW-1185">Reference proteome</keyword>
<evidence type="ECO:0000256" key="6">
    <source>
        <dbReference type="SAM" id="Phobius"/>
    </source>
</evidence>
<organism evidence="9 10">
    <name type="scientific">Methanospirillum lacunae</name>
    <dbReference type="NCBI Taxonomy" id="668570"/>
    <lineage>
        <taxon>Archaea</taxon>
        <taxon>Methanobacteriati</taxon>
        <taxon>Methanobacteriota</taxon>
        <taxon>Stenosarchaea group</taxon>
        <taxon>Methanomicrobia</taxon>
        <taxon>Methanomicrobiales</taxon>
        <taxon>Methanospirillaceae</taxon>
        <taxon>Methanospirillum</taxon>
    </lineage>
</organism>
<keyword evidence="4 6" id="KW-1133">Transmembrane helix</keyword>
<proteinExistence type="predicted"/>
<accession>A0A2V2MSJ1</accession>
<evidence type="ECO:0000256" key="5">
    <source>
        <dbReference type="ARBA" id="ARBA00023136"/>
    </source>
</evidence>
<dbReference type="EMBL" id="QGMY01000014">
    <property type="protein sequence ID" value="PWR70379.1"/>
    <property type="molecule type" value="Genomic_DNA"/>
</dbReference>
<evidence type="ECO:0000259" key="7">
    <source>
        <dbReference type="Pfam" id="PF02687"/>
    </source>
</evidence>
<name>A0A2V2MSJ1_9EURY</name>
<dbReference type="Pfam" id="PF12704">
    <property type="entry name" value="MacB_PCD"/>
    <property type="match status" value="1"/>
</dbReference>
<dbReference type="InterPro" id="IPR051447">
    <property type="entry name" value="Lipoprotein-release_system"/>
</dbReference>
<feature type="transmembrane region" description="Helical" evidence="6">
    <location>
        <begin position="270"/>
        <end position="293"/>
    </location>
</feature>
<comment type="subcellular location">
    <subcellularLocation>
        <location evidence="1">Cell membrane</location>
        <topology evidence="1">Multi-pass membrane protein</topology>
    </subcellularLocation>
</comment>
<feature type="transmembrane region" description="Helical" evidence="6">
    <location>
        <begin position="21"/>
        <end position="44"/>
    </location>
</feature>
<dbReference type="Pfam" id="PF02687">
    <property type="entry name" value="FtsX"/>
    <property type="match status" value="1"/>
</dbReference>
<evidence type="ECO:0000256" key="2">
    <source>
        <dbReference type="ARBA" id="ARBA00022475"/>
    </source>
</evidence>
<feature type="domain" description="ABC3 transporter permease C-terminal" evidence="7">
    <location>
        <begin position="273"/>
        <end position="391"/>
    </location>
</feature>
<keyword evidence="2" id="KW-1003">Cell membrane</keyword>
<protein>
    <recommendedName>
        <fullName evidence="11">ABC transporter permease</fullName>
    </recommendedName>
</protein>
<evidence type="ECO:0000313" key="10">
    <source>
        <dbReference type="Proteomes" id="UP000245657"/>
    </source>
</evidence>
<gene>
    <name evidence="9" type="ORF">DK846_14975</name>
</gene>
<dbReference type="OrthoDB" id="116846at2157"/>
<reference evidence="9 10" key="1">
    <citation type="submission" date="2018-05" db="EMBL/GenBank/DDBJ databases">
        <title>Draft genome of Methanospirillum lacunae Ki8-1.</title>
        <authorList>
            <person name="Dueholm M.S."/>
            <person name="Nielsen P.H."/>
            <person name="Bakmann L.F."/>
            <person name="Otzen D.E."/>
        </authorList>
    </citation>
    <scope>NUCLEOTIDE SEQUENCE [LARGE SCALE GENOMIC DNA]</scope>
    <source>
        <strain evidence="9 10">Ki8-1</strain>
    </source>
</reference>
<evidence type="ECO:0008006" key="11">
    <source>
        <dbReference type="Google" id="ProtNLM"/>
    </source>
</evidence>
<evidence type="ECO:0000256" key="1">
    <source>
        <dbReference type="ARBA" id="ARBA00004651"/>
    </source>
</evidence>
<evidence type="ECO:0000256" key="4">
    <source>
        <dbReference type="ARBA" id="ARBA00022989"/>
    </source>
</evidence>
<keyword evidence="5 6" id="KW-0472">Membrane</keyword>
<comment type="caution">
    <text evidence="9">The sequence shown here is derived from an EMBL/GenBank/DDBJ whole genome shotgun (WGS) entry which is preliminary data.</text>
</comment>
<dbReference type="RefSeq" id="WP_109969808.1">
    <property type="nucleotide sequence ID" value="NZ_CP176093.1"/>
</dbReference>
<dbReference type="PANTHER" id="PTHR30489:SF0">
    <property type="entry name" value="LIPOPROTEIN-RELEASING SYSTEM TRANSMEMBRANE PROTEIN LOLE"/>
    <property type="match status" value="1"/>
</dbReference>
<dbReference type="GeneID" id="97547597"/>
<dbReference type="Proteomes" id="UP000245657">
    <property type="component" value="Unassembled WGS sequence"/>
</dbReference>
<dbReference type="GO" id="GO:0098797">
    <property type="term" value="C:plasma membrane protein complex"/>
    <property type="evidence" value="ECO:0007669"/>
    <property type="project" value="TreeGrafter"/>
</dbReference>
<dbReference type="PANTHER" id="PTHR30489">
    <property type="entry name" value="LIPOPROTEIN-RELEASING SYSTEM TRANSMEMBRANE PROTEIN LOLE"/>
    <property type="match status" value="1"/>
</dbReference>
<sequence>MKKVSIPFYLASRAIRRGNKGTLVLTILVVAMSFVLMVFLPSLVGGITSAYTKQVTDYQYGNLVIDPDDDNTFIADTHEKIRMIKKIPGVAAASSRASVSTSLESDTRTLSRGIVAIIPTDDREVINLVGKMTEGRYLSDGDTDTILMGSILAGHEDESKDKMESLGGVHTGDSLDVTFVNGVIKKMTVSGVFETGFFSTDSQAFITRKEMTEVLGQSDRSSTILVSLTPGTDPDEGKNRLLEYGIRDKVKTSAQKGEGMIGDAIKSFNLLSMIMVVFSLVIASIVIFIIIYINTINQRRQIGILKAVGIPERDIIRDYLIQVLFIFCSGALLGFCIFTCIREYLKASPLQFPAGFVYPMMDLTIILPSFLALGIVSIVAGLIPAYRTANRDILELVNG</sequence>
<dbReference type="AlphaFoldDB" id="A0A2V2MSJ1"/>
<keyword evidence="3 6" id="KW-0812">Transmembrane</keyword>